<proteinExistence type="predicted"/>
<dbReference type="RefSeq" id="WP_380895628.1">
    <property type="nucleotide sequence ID" value="NZ_JBHTKY010000009.1"/>
</dbReference>
<accession>A0ABW3RLX0</accession>
<gene>
    <name evidence="1" type="ORF">ACFQ2C_07955</name>
</gene>
<dbReference type="EMBL" id="JBHTKY010000009">
    <property type="protein sequence ID" value="MFD1165532.1"/>
    <property type="molecule type" value="Genomic_DNA"/>
</dbReference>
<organism evidence="1 2">
    <name type="scientific">Sphingobacterium daejeonense</name>
    <dbReference type="NCBI Taxonomy" id="371142"/>
    <lineage>
        <taxon>Bacteria</taxon>
        <taxon>Pseudomonadati</taxon>
        <taxon>Bacteroidota</taxon>
        <taxon>Sphingobacteriia</taxon>
        <taxon>Sphingobacteriales</taxon>
        <taxon>Sphingobacteriaceae</taxon>
        <taxon>Sphingobacterium</taxon>
    </lineage>
</organism>
<sequence length="109" mass="12957">MTLKEFKSLYPNTFMDYCNSRYSKMSTSKPLDRIYNFLDSNCRIRINFSPIFKEDSKNEFDHQYNRTYYKPSLSIDDHTIFCGDSWLLDQAKKIVIGKAICYLEHGIID</sequence>
<reference evidence="2" key="1">
    <citation type="journal article" date="2019" name="Int. J. Syst. Evol. Microbiol.">
        <title>The Global Catalogue of Microorganisms (GCM) 10K type strain sequencing project: providing services to taxonomists for standard genome sequencing and annotation.</title>
        <authorList>
            <consortium name="The Broad Institute Genomics Platform"/>
            <consortium name="The Broad Institute Genome Sequencing Center for Infectious Disease"/>
            <person name="Wu L."/>
            <person name="Ma J."/>
        </authorList>
    </citation>
    <scope>NUCLEOTIDE SEQUENCE [LARGE SCALE GENOMIC DNA]</scope>
    <source>
        <strain evidence="2">CCUG 52468</strain>
    </source>
</reference>
<keyword evidence="2" id="KW-1185">Reference proteome</keyword>
<evidence type="ECO:0000313" key="2">
    <source>
        <dbReference type="Proteomes" id="UP001597205"/>
    </source>
</evidence>
<evidence type="ECO:0000313" key="1">
    <source>
        <dbReference type="EMBL" id="MFD1165532.1"/>
    </source>
</evidence>
<dbReference type="Proteomes" id="UP001597205">
    <property type="component" value="Unassembled WGS sequence"/>
</dbReference>
<protein>
    <submittedName>
        <fullName evidence="1">Uncharacterized protein</fullName>
    </submittedName>
</protein>
<name>A0ABW3RLX0_9SPHI</name>
<comment type="caution">
    <text evidence="1">The sequence shown here is derived from an EMBL/GenBank/DDBJ whole genome shotgun (WGS) entry which is preliminary data.</text>
</comment>